<evidence type="ECO:0000256" key="8">
    <source>
        <dbReference type="PROSITE-ProRule" id="PRU00282"/>
    </source>
</evidence>
<sequence>MIQPFIGSAAHQVCTQHSCHWRYYRISSTIIIAIVAGVTCFAFTATTVSAFSSHCLSFSTSRRRYEERQNFFGGEEMEICSSTLGKRWGTRFQAVVFCNNKDDEYLPTVEFSDVLSRRQTLSALFISSAALAYKPLIAASVEENESVSNESRAIQTPHATATNGIRSAGISLSSIALASEPNSFQESISGFVAGATLAAVKTLVKFPLDTATVRVQMPNSEYTIRDPLTLFDGCFNGISLTLLSNIPAGALFFGIKDAAKAALKNSDGSSTMPRWLATSLAVSAGMIPYWIVRNPSEVIKVRQQANIEGYGEGVSAIDAVKQTLRNSSDTDDKNKSNMPDLYTGYWENILYSLPADVIKFIAYESITEGRKNLSPVEGARAGALATAMSQLITTPLDVVRNRLMTGKNRSGSSLSEEEKNKGYIESLVALGTEEGLSGLFAGATPKIGKAILSGAIQFATYEETKQSMSRVIVPR</sequence>
<comment type="subcellular location">
    <subcellularLocation>
        <location evidence="1">Membrane</location>
        <topology evidence="1">Multi-pass membrane protein</topology>
    </subcellularLocation>
</comment>
<accession>A0A7S4AWP2</accession>
<proteinExistence type="inferred from homology"/>
<organism evidence="11">
    <name type="scientific">Pseudo-nitzschia australis</name>
    <dbReference type="NCBI Taxonomy" id="44445"/>
    <lineage>
        <taxon>Eukaryota</taxon>
        <taxon>Sar</taxon>
        <taxon>Stramenopiles</taxon>
        <taxon>Ochrophyta</taxon>
        <taxon>Bacillariophyta</taxon>
        <taxon>Bacillariophyceae</taxon>
        <taxon>Bacillariophycidae</taxon>
        <taxon>Bacillariales</taxon>
        <taxon>Bacillariaceae</taxon>
        <taxon>Pseudo-nitzschia</taxon>
    </lineage>
</organism>
<feature type="transmembrane region" description="Helical" evidence="10">
    <location>
        <begin position="30"/>
        <end position="56"/>
    </location>
</feature>
<evidence type="ECO:0000256" key="5">
    <source>
        <dbReference type="ARBA" id="ARBA00022737"/>
    </source>
</evidence>
<feature type="transmembrane region" description="Helical" evidence="10">
    <location>
        <begin position="275"/>
        <end position="292"/>
    </location>
</feature>
<comment type="similarity">
    <text evidence="2 9">Belongs to the mitochondrial carrier (TC 2.A.29) family.</text>
</comment>
<evidence type="ECO:0000256" key="1">
    <source>
        <dbReference type="ARBA" id="ARBA00004141"/>
    </source>
</evidence>
<feature type="repeat" description="Solcar" evidence="8">
    <location>
        <begin position="185"/>
        <end position="262"/>
    </location>
</feature>
<dbReference type="InterPro" id="IPR023395">
    <property type="entry name" value="MCP_dom_sf"/>
</dbReference>
<evidence type="ECO:0000256" key="10">
    <source>
        <dbReference type="SAM" id="Phobius"/>
    </source>
</evidence>
<evidence type="ECO:0000313" key="11">
    <source>
        <dbReference type="EMBL" id="CAE0729490.1"/>
    </source>
</evidence>
<dbReference type="GO" id="GO:0016020">
    <property type="term" value="C:membrane"/>
    <property type="evidence" value="ECO:0007669"/>
    <property type="project" value="UniProtKB-SubCell"/>
</dbReference>
<name>A0A7S4AWP2_9STRA</name>
<keyword evidence="6 10" id="KW-1133">Transmembrane helix</keyword>
<dbReference type="InterPro" id="IPR018108">
    <property type="entry name" value="MCP_transmembrane"/>
</dbReference>
<protein>
    <recommendedName>
        <fullName evidence="12">Mitochondrial carrier protein</fullName>
    </recommendedName>
</protein>
<dbReference type="Gene3D" id="1.50.40.10">
    <property type="entry name" value="Mitochondrial carrier domain"/>
    <property type="match status" value="1"/>
</dbReference>
<feature type="repeat" description="Solcar" evidence="8">
    <location>
        <begin position="273"/>
        <end position="369"/>
    </location>
</feature>
<keyword evidence="3 9" id="KW-0813">Transport</keyword>
<evidence type="ECO:0000256" key="9">
    <source>
        <dbReference type="RuleBase" id="RU000488"/>
    </source>
</evidence>
<evidence type="ECO:0000256" key="3">
    <source>
        <dbReference type="ARBA" id="ARBA00022448"/>
    </source>
</evidence>
<dbReference type="PANTHER" id="PTHR45667">
    <property type="entry name" value="S-ADENOSYLMETHIONINE MITOCHONDRIAL CARRIER PROTEIN"/>
    <property type="match status" value="1"/>
</dbReference>
<evidence type="ECO:0000256" key="7">
    <source>
        <dbReference type="ARBA" id="ARBA00023136"/>
    </source>
</evidence>
<dbReference type="InterPro" id="IPR002067">
    <property type="entry name" value="MCP"/>
</dbReference>
<dbReference type="AlphaFoldDB" id="A0A7S4AWP2"/>
<dbReference type="SUPFAM" id="SSF103506">
    <property type="entry name" value="Mitochondrial carrier"/>
    <property type="match status" value="1"/>
</dbReference>
<dbReference type="PROSITE" id="PS50920">
    <property type="entry name" value="SOLCAR"/>
    <property type="match status" value="3"/>
</dbReference>
<keyword evidence="5" id="KW-0677">Repeat</keyword>
<feature type="transmembrane region" description="Helical" evidence="10">
    <location>
        <begin position="234"/>
        <end position="255"/>
    </location>
</feature>
<evidence type="ECO:0000256" key="6">
    <source>
        <dbReference type="ARBA" id="ARBA00022989"/>
    </source>
</evidence>
<dbReference type="GO" id="GO:0055085">
    <property type="term" value="P:transmembrane transport"/>
    <property type="evidence" value="ECO:0007669"/>
    <property type="project" value="InterPro"/>
</dbReference>
<evidence type="ECO:0000256" key="4">
    <source>
        <dbReference type="ARBA" id="ARBA00022692"/>
    </source>
</evidence>
<keyword evidence="4 8" id="KW-0812">Transmembrane</keyword>
<reference evidence="11" key="1">
    <citation type="submission" date="2021-01" db="EMBL/GenBank/DDBJ databases">
        <authorList>
            <person name="Corre E."/>
            <person name="Pelletier E."/>
            <person name="Niang G."/>
            <person name="Scheremetjew M."/>
            <person name="Finn R."/>
            <person name="Kale V."/>
            <person name="Holt S."/>
            <person name="Cochrane G."/>
            <person name="Meng A."/>
            <person name="Brown T."/>
            <person name="Cohen L."/>
        </authorList>
    </citation>
    <scope>NUCLEOTIDE SEQUENCE</scope>
    <source>
        <strain evidence="11">10249 10 AB</strain>
    </source>
</reference>
<dbReference type="PRINTS" id="PR00926">
    <property type="entry name" value="MITOCARRIER"/>
</dbReference>
<evidence type="ECO:0000256" key="2">
    <source>
        <dbReference type="ARBA" id="ARBA00006375"/>
    </source>
</evidence>
<keyword evidence="7 8" id="KW-0472">Membrane</keyword>
<feature type="repeat" description="Solcar" evidence="8">
    <location>
        <begin position="373"/>
        <end position="467"/>
    </location>
</feature>
<dbReference type="Pfam" id="PF00153">
    <property type="entry name" value="Mito_carr"/>
    <property type="match status" value="3"/>
</dbReference>
<evidence type="ECO:0008006" key="12">
    <source>
        <dbReference type="Google" id="ProtNLM"/>
    </source>
</evidence>
<dbReference type="EMBL" id="HBIX01034120">
    <property type="protein sequence ID" value="CAE0729490.1"/>
    <property type="molecule type" value="Transcribed_RNA"/>
</dbReference>
<gene>
    <name evidence="11" type="ORF">PAUS00366_LOCUS22275</name>
</gene>